<keyword evidence="2" id="KW-1185">Reference proteome</keyword>
<dbReference type="EMBL" id="PIOC01000005">
    <property type="protein sequence ID" value="RDW21024.1"/>
    <property type="molecule type" value="Genomic_DNA"/>
</dbReference>
<protein>
    <submittedName>
        <fullName evidence="1">Uncharacterized protein</fullName>
    </submittedName>
</protein>
<dbReference type="RefSeq" id="WP_115771804.1">
    <property type="nucleotide sequence ID" value="NZ_PIOC01000005.1"/>
</dbReference>
<name>A0A3D8PYC6_9BACI</name>
<dbReference type="OrthoDB" id="2305864at2"/>
<evidence type="ECO:0000313" key="1">
    <source>
        <dbReference type="EMBL" id="RDW21024.1"/>
    </source>
</evidence>
<reference evidence="2" key="1">
    <citation type="submission" date="2017-11" db="EMBL/GenBank/DDBJ databases">
        <authorList>
            <person name="Zhu W."/>
        </authorList>
    </citation>
    <scope>NUCLEOTIDE SEQUENCE [LARGE SCALE GENOMIC DNA]</scope>
    <source>
        <strain evidence="2">CAU 1183</strain>
    </source>
</reference>
<gene>
    <name evidence="1" type="ORF">CWR48_04220</name>
</gene>
<evidence type="ECO:0000313" key="2">
    <source>
        <dbReference type="Proteomes" id="UP000257143"/>
    </source>
</evidence>
<accession>A0A3D8PYC6</accession>
<comment type="caution">
    <text evidence="1">The sequence shown here is derived from an EMBL/GenBank/DDBJ whole genome shotgun (WGS) entry which is preliminary data.</text>
</comment>
<organism evidence="1 2">
    <name type="scientific">Oceanobacillus arenosus</name>
    <dbReference type="NCBI Taxonomy" id="1229153"/>
    <lineage>
        <taxon>Bacteria</taxon>
        <taxon>Bacillati</taxon>
        <taxon>Bacillota</taxon>
        <taxon>Bacilli</taxon>
        <taxon>Bacillales</taxon>
        <taxon>Bacillaceae</taxon>
        <taxon>Oceanobacillus</taxon>
    </lineage>
</organism>
<dbReference type="Proteomes" id="UP000257143">
    <property type="component" value="Unassembled WGS sequence"/>
</dbReference>
<proteinExistence type="predicted"/>
<sequence>MDYQAFYTEVVNWINQVNQLATKYGGMESNDFWTWVTMSTGELCEKYNNNPIVIKQMVMLHEWLEEVYFGSKKS</sequence>
<dbReference type="AlphaFoldDB" id="A0A3D8PYC6"/>